<dbReference type="OrthoDB" id="6114847at2"/>
<dbReference type="SMART" id="SM00387">
    <property type="entry name" value="HATPase_c"/>
    <property type="match status" value="1"/>
</dbReference>
<dbReference type="SMART" id="SM00448">
    <property type="entry name" value="REC"/>
    <property type="match status" value="1"/>
</dbReference>
<dbReference type="GO" id="GO:0009927">
    <property type="term" value="F:histidine phosphotransfer kinase activity"/>
    <property type="evidence" value="ECO:0007669"/>
    <property type="project" value="TreeGrafter"/>
</dbReference>
<sequence>MNDLHPPELAQRVLREQVAAVHANAPAAYLADFLTAQSLGIGLFLATWRWQVLLWMALHLALTLRRAYRRYQRSPDAAEHPEYWARFNARNVLLRSCVWGLAPWLCVPAGRNLGLWVMVIVMMMGGCAGGALSLAVLKRNIPRFIVPSMASLTLALAWRGDSTHLFLACGCLLYMCVMIMFALQHHRLLTASLTMRFEKEALAEQLSHQIAATQRASEEKTRFLAAASHDLRQPMHAIALFGAVIEKKLRGSEDWDHAARLMDAVGTLGDSLDTLLDISRLDAGEVAPQIRPVELNPLFLALNNVFAAQAADKELQLRLRATPCWVLSDPQLLQRLLSNLVDNALKYTQRGGVVVAARARGPVVWIDICDTGIGIADEHLGRIFDEFYQVGNPGRDRARGLGIGLSIVQRISRLLAHPLQVRSRLHRGSRFRLVLPAVSALGVAPSAARQGAALPLPHRVLIVDDEVAIRQAVSGLLQAHGVTIDAVAGEAEAEAVLSHAAHGSAPVEVLLCDVRLADGADGLAVAQRLRARFGPGLQVLLITGETAPQRQQQMRDSGLQVLLKPVAAERLLQALSALKRRDSTDTSMHS</sequence>
<reference evidence="10 11" key="1">
    <citation type="submission" date="2018-12" db="EMBL/GenBank/DDBJ databases">
        <title>The genome sequences of Variovorax guangxiensis DSM 27352.</title>
        <authorList>
            <person name="Gao J."/>
            <person name="Sun J."/>
        </authorList>
    </citation>
    <scope>NUCLEOTIDE SEQUENCE [LARGE SCALE GENOMIC DNA]</scope>
    <source>
        <strain evidence="10 11">DSM 27352</strain>
    </source>
</reference>
<dbReference type="Pfam" id="PF02518">
    <property type="entry name" value="HATPase_c"/>
    <property type="match status" value="1"/>
</dbReference>
<gene>
    <name evidence="10" type="ORF">EJP67_24995</name>
</gene>
<comment type="caution">
    <text evidence="10">The sequence shown here is derived from an EMBL/GenBank/DDBJ whole genome shotgun (WGS) entry which is preliminary data.</text>
</comment>
<dbReference type="InterPro" id="IPR011006">
    <property type="entry name" value="CheY-like_superfamily"/>
</dbReference>
<dbReference type="SUPFAM" id="SSF55874">
    <property type="entry name" value="ATPase domain of HSP90 chaperone/DNA topoisomerase II/histidine kinase"/>
    <property type="match status" value="1"/>
</dbReference>
<proteinExistence type="predicted"/>
<feature type="transmembrane region" description="Helical" evidence="7">
    <location>
        <begin position="39"/>
        <end position="64"/>
    </location>
</feature>
<name>A0A433MR39_9BURK</name>
<dbReference type="Gene3D" id="3.30.565.10">
    <property type="entry name" value="Histidine kinase-like ATPase, C-terminal domain"/>
    <property type="match status" value="1"/>
</dbReference>
<evidence type="ECO:0000256" key="3">
    <source>
        <dbReference type="ARBA" id="ARBA00022553"/>
    </source>
</evidence>
<dbReference type="EC" id="2.7.13.3" evidence="2"/>
<dbReference type="Proteomes" id="UP000281118">
    <property type="component" value="Unassembled WGS sequence"/>
</dbReference>
<dbReference type="PANTHER" id="PTHR43047">
    <property type="entry name" value="TWO-COMPONENT HISTIDINE PROTEIN KINASE"/>
    <property type="match status" value="1"/>
</dbReference>
<feature type="transmembrane region" description="Helical" evidence="7">
    <location>
        <begin position="92"/>
        <end position="110"/>
    </location>
</feature>
<evidence type="ECO:0000256" key="2">
    <source>
        <dbReference type="ARBA" id="ARBA00012438"/>
    </source>
</evidence>
<dbReference type="Gene3D" id="3.40.50.2300">
    <property type="match status" value="1"/>
</dbReference>
<dbReference type="Pfam" id="PF00512">
    <property type="entry name" value="HisKA"/>
    <property type="match status" value="1"/>
</dbReference>
<dbReference type="Pfam" id="PF00072">
    <property type="entry name" value="Response_reg"/>
    <property type="match status" value="1"/>
</dbReference>
<feature type="domain" description="Histidine kinase" evidence="8">
    <location>
        <begin position="226"/>
        <end position="439"/>
    </location>
</feature>
<dbReference type="RefSeq" id="WP_126024426.1">
    <property type="nucleotide sequence ID" value="NZ_RXFT01000012.1"/>
</dbReference>
<evidence type="ECO:0000313" key="11">
    <source>
        <dbReference type="Proteomes" id="UP000281118"/>
    </source>
</evidence>
<dbReference type="InterPro" id="IPR004358">
    <property type="entry name" value="Sig_transdc_His_kin-like_C"/>
</dbReference>
<keyword evidence="5" id="KW-0418">Kinase</keyword>
<dbReference type="CDD" id="cd00082">
    <property type="entry name" value="HisKA"/>
    <property type="match status" value="1"/>
</dbReference>
<dbReference type="InterPro" id="IPR003661">
    <property type="entry name" value="HisK_dim/P_dom"/>
</dbReference>
<feature type="modified residue" description="4-aspartylphosphate" evidence="6">
    <location>
        <position position="513"/>
    </location>
</feature>
<accession>A0A433MR39</accession>
<dbReference type="SUPFAM" id="SSF52172">
    <property type="entry name" value="CheY-like"/>
    <property type="match status" value="1"/>
</dbReference>
<evidence type="ECO:0000259" key="9">
    <source>
        <dbReference type="PROSITE" id="PS50110"/>
    </source>
</evidence>
<feature type="domain" description="Response regulatory" evidence="9">
    <location>
        <begin position="459"/>
        <end position="579"/>
    </location>
</feature>
<dbReference type="GO" id="GO:0005886">
    <property type="term" value="C:plasma membrane"/>
    <property type="evidence" value="ECO:0007669"/>
    <property type="project" value="TreeGrafter"/>
</dbReference>
<dbReference type="PROSITE" id="PS50110">
    <property type="entry name" value="RESPONSE_REGULATORY"/>
    <property type="match status" value="1"/>
</dbReference>
<dbReference type="PRINTS" id="PR00344">
    <property type="entry name" value="BCTRLSENSOR"/>
</dbReference>
<feature type="transmembrane region" description="Helical" evidence="7">
    <location>
        <begin position="116"/>
        <end position="137"/>
    </location>
</feature>
<keyword evidence="7" id="KW-1133">Transmembrane helix</keyword>
<dbReference type="FunFam" id="3.30.565.10:FF:000049">
    <property type="entry name" value="Two-component sensor histidine kinase"/>
    <property type="match status" value="1"/>
</dbReference>
<dbReference type="InterPro" id="IPR003594">
    <property type="entry name" value="HATPase_dom"/>
</dbReference>
<dbReference type="AlphaFoldDB" id="A0A433MR39"/>
<feature type="transmembrane region" description="Helical" evidence="7">
    <location>
        <begin position="165"/>
        <end position="183"/>
    </location>
</feature>
<organism evidence="10 11">
    <name type="scientific">Variovorax guangxiensis</name>
    <dbReference type="NCBI Taxonomy" id="1775474"/>
    <lineage>
        <taxon>Bacteria</taxon>
        <taxon>Pseudomonadati</taxon>
        <taxon>Pseudomonadota</taxon>
        <taxon>Betaproteobacteria</taxon>
        <taxon>Burkholderiales</taxon>
        <taxon>Comamonadaceae</taxon>
        <taxon>Variovorax</taxon>
    </lineage>
</organism>
<dbReference type="InterPro" id="IPR005467">
    <property type="entry name" value="His_kinase_dom"/>
</dbReference>
<evidence type="ECO:0000256" key="7">
    <source>
        <dbReference type="SAM" id="Phobius"/>
    </source>
</evidence>
<dbReference type="SUPFAM" id="SSF47384">
    <property type="entry name" value="Homodimeric domain of signal transducing histidine kinase"/>
    <property type="match status" value="1"/>
</dbReference>
<dbReference type="EMBL" id="RXFT01000012">
    <property type="protein sequence ID" value="RUR70317.1"/>
    <property type="molecule type" value="Genomic_DNA"/>
</dbReference>
<dbReference type="PANTHER" id="PTHR43047:SF9">
    <property type="entry name" value="HISTIDINE KINASE"/>
    <property type="match status" value="1"/>
</dbReference>
<evidence type="ECO:0000256" key="1">
    <source>
        <dbReference type="ARBA" id="ARBA00000085"/>
    </source>
</evidence>
<dbReference type="InterPro" id="IPR001789">
    <property type="entry name" value="Sig_transdc_resp-reg_receiver"/>
</dbReference>
<keyword evidence="3 6" id="KW-0597">Phosphoprotein</keyword>
<evidence type="ECO:0000256" key="5">
    <source>
        <dbReference type="ARBA" id="ARBA00022777"/>
    </source>
</evidence>
<dbReference type="InterPro" id="IPR036097">
    <property type="entry name" value="HisK_dim/P_sf"/>
</dbReference>
<evidence type="ECO:0000259" key="8">
    <source>
        <dbReference type="PROSITE" id="PS50109"/>
    </source>
</evidence>
<dbReference type="Gene3D" id="1.10.287.130">
    <property type="match status" value="1"/>
</dbReference>
<protein>
    <recommendedName>
        <fullName evidence="2">histidine kinase</fullName>
        <ecNumber evidence="2">2.7.13.3</ecNumber>
    </recommendedName>
</protein>
<keyword evidence="7" id="KW-0472">Membrane</keyword>
<dbReference type="SMART" id="SM00388">
    <property type="entry name" value="HisKA"/>
    <property type="match status" value="1"/>
</dbReference>
<comment type="catalytic activity">
    <reaction evidence="1">
        <text>ATP + protein L-histidine = ADP + protein N-phospho-L-histidine.</text>
        <dbReference type="EC" id="2.7.13.3"/>
    </reaction>
</comment>
<evidence type="ECO:0000256" key="6">
    <source>
        <dbReference type="PROSITE-ProRule" id="PRU00169"/>
    </source>
</evidence>
<dbReference type="GO" id="GO:0000155">
    <property type="term" value="F:phosphorelay sensor kinase activity"/>
    <property type="evidence" value="ECO:0007669"/>
    <property type="project" value="InterPro"/>
</dbReference>
<evidence type="ECO:0000256" key="4">
    <source>
        <dbReference type="ARBA" id="ARBA00022679"/>
    </source>
</evidence>
<dbReference type="InterPro" id="IPR036890">
    <property type="entry name" value="HATPase_C_sf"/>
</dbReference>
<keyword evidence="4" id="KW-0808">Transferase</keyword>
<dbReference type="PROSITE" id="PS50109">
    <property type="entry name" value="HIS_KIN"/>
    <property type="match status" value="1"/>
</dbReference>
<evidence type="ECO:0000313" key="10">
    <source>
        <dbReference type="EMBL" id="RUR70317.1"/>
    </source>
</evidence>
<keyword evidence="7" id="KW-0812">Transmembrane</keyword>